<sequence>MARSMKCPAALAAAAVLALLAVLAAPSAAQDFTVGTPTTPPAGAADASKFTTAEAVHTTTITMEEMKNARLQLTRQLTPEQAAALIEAARAPAPTDAPGVESGASYAPFRGGAVPLSVGTGGWSFSDTRVGRSARNLAAYARPAGKLYFQIGTDWYICSASLIGRSLLVTAAHCVCEFGQSTFFTNHIFIPDYDVDFPATNVQFTAANMVVATSYYAGTDTCEPGAEGIVCSNDLALIWLNLNNGKQAFQSANNLYYNYVVNGFEATTAPVDGFASVTVPKYLAITQLGYPADWDAAGKMQLSTSPGFPLNVAVNSNTMKNIVRGSSMTGGSSGGPWMLNWGVSATASNGVTYGTLNVRNAIVGVTSWGYINKDIKIQGASAFAMNNEFPNAKYGIRGGGNIGAFVDYACEWGWGLQALGYCR</sequence>
<evidence type="ECO:0000259" key="4">
    <source>
        <dbReference type="Pfam" id="PF00089"/>
    </source>
</evidence>
<comment type="caution">
    <text evidence="5">The sequence shown here is derived from an EMBL/GenBank/DDBJ whole genome shotgun (WGS) entry which is preliminary data.</text>
</comment>
<dbReference type="PANTHER" id="PTHR15462:SF19">
    <property type="entry name" value="PEPTIDASE S1 DOMAIN-CONTAINING PROTEIN"/>
    <property type="match status" value="1"/>
</dbReference>
<dbReference type="EMBL" id="BDRX01000023">
    <property type="protein sequence ID" value="GBF91322.1"/>
    <property type="molecule type" value="Genomic_DNA"/>
</dbReference>
<keyword evidence="2 3" id="KW-0732">Signal</keyword>
<dbReference type="Proteomes" id="UP000247498">
    <property type="component" value="Unassembled WGS sequence"/>
</dbReference>
<dbReference type="InterPro" id="IPR018114">
    <property type="entry name" value="TRYPSIN_HIS"/>
</dbReference>
<feature type="chain" id="PRO_5015854255" description="Peptidase S1 domain-containing protein" evidence="3">
    <location>
        <begin position="30"/>
        <end position="423"/>
    </location>
</feature>
<comment type="similarity">
    <text evidence="1">Belongs to the peptidase S1 family.</text>
</comment>
<dbReference type="AlphaFoldDB" id="A0A2V0NXC0"/>
<dbReference type="InterPro" id="IPR043504">
    <property type="entry name" value="Peptidase_S1_PA_chymotrypsin"/>
</dbReference>
<keyword evidence="6" id="KW-1185">Reference proteome</keyword>
<feature type="signal peptide" evidence="3">
    <location>
        <begin position="1"/>
        <end position="29"/>
    </location>
</feature>
<evidence type="ECO:0000313" key="6">
    <source>
        <dbReference type="Proteomes" id="UP000247498"/>
    </source>
</evidence>
<dbReference type="GO" id="GO:0004252">
    <property type="term" value="F:serine-type endopeptidase activity"/>
    <property type="evidence" value="ECO:0007669"/>
    <property type="project" value="InterPro"/>
</dbReference>
<organism evidence="5 6">
    <name type="scientific">Raphidocelis subcapitata</name>
    <dbReference type="NCBI Taxonomy" id="307507"/>
    <lineage>
        <taxon>Eukaryota</taxon>
        <taxon>Viridiplantae</taxon>
        <taxon>Chlorophyta</taxon>
        <taxon>core chlorophytes</taxon>
        <taxon>Chlorophyceae</taxon>
        <taxon>CS clade</taxon>
        <taxon>Sphaeropleales</taxon>
        <taxon>Selenastraceae</taxon>
        <taxon>Raphidocelis</taxon>
    </lineage>
</organism>
<feature type="domain" description="Peptidase S1" evidence="4">
    <location>
        <begin position="150"/>
        <end position="370"/>
    </location>
</feature>
<evidence type="ECO:0000256" key="3">
    <source>
        <dbReference type="SAM" id="SignalP"/>
    </source>
</evidence>
<proteinExistence type="inferred from homology"/>
<dbReference type="Gene3D" id="2.40.10.10">
    <property type="entry name" value="Trypsin-like serine proteases"/>
    <property type="match status" value="2"/>
</dbReference>
<name>A0A2V0NXC0_9CHLO</name>
<dbReference type="InterPro" id="IPR009003">
    <property type="entry name" value="Peptidase_S1_PA"/>
</dbReference>
<dbReference type="GO" id="GO:0006508">
    <property type="term" value="P:proteolysis"/>
    <property type="evidence" value="ECO:0007669"/>
    <property type="project" value="InterPro"/>
</dbReference>
<accession>A0A2V0NXC0</accession>
<dbReference type="InterPro" id="IPR050966">
    <property type="entry name" value="Glutamyl_endopeptidase"/>
</dbReference>
<dbReference type="PROSITE" id="PS00134">
    <property type="entry name" value="TRYPSIN_HIS"/>
    <property type="match status" value="1"/>
</dbReference>
<dbReference type="InterPro" id="IPR001254">
    <property type="entry name" value="Trypsin_dom"/>
</dbReference>
<protein>
    <recommendedName>
        <fullName evidence="4">Peptidase S1 domain-containing protein</fullName>
    </recommendedName>
</protein>
<reference evidence="5 6" key="1">
    <citation type="journal article" date="2018" name="Sci. Rep.">
        <title>Raphidocelis subcapitata (=Pseudokirchneriella subcapitata) provides an insight into genome evolution and environmental adaptations in the Sphaeropleales.</title>
        <authorList>
            <person name="Suzuki S."/>
            <person name="Yamaguchi H."/>
            <person name="Nakajima N."/>
            <person name="Kawachi M."/>
        </authorList>
    </citation>
    <scope>NUCLEOTIDE SEQUENCE [LARGE SCALE GENOMIC DNA]</scope>
    <source>
        <strain evidence="5 6">NIES-35</strain>
    </source>
</reference>
<evidence type="ECO:0000256" key="2">
    <source>
        <dbReference type="ARBA" id="ARBA00022729"/>
    </source>
</evidence>
<gene>
    <name evidence="5" type="ORF">Rsub_03642</name>
</gene>
<dbReference type="InParanoid" id="A0A2V0NXC0"/>
<dbReference type="SUPFAM" id="SSF50494">
    <property type="entry name" value="Trypsin-like serine proteases"/>
    <property type="match status" value="1"/>
</dbReference>
<dbReference type="Pfam" id="PF00089">
    <property type="entry name" value="Trypsin"/>
    <property type="match status" value="1"/>
</dbReference>
<evidence type="ECO:0000313" key="5">
    <source>
        <dbReference type="EMBL" id="GBF91322.1"/>
    </source>
</evidence>
<dbReference type="PANTHER" id="PTHR15462">
    <property type="entry name" value="SERINE PROTEASE"/>
    <property type="match status" value="1"/>
</dbReference>
<evidence type="ECO:0000256" key="1">
    <source>
        <dbReference type="ARBA" id="ARBA00007664"/>
    </source>
</evidence>